<keyword evidence="2" id="KW-1185">Reference proteome</keyword>
<organism evidence="1 2">
    <name type="scientific">Tranquillimonas rosea</name>
    <dbReference type="NCBI Taxonomy" id="641238"/>
    <lineage>
        <taxon>Bacteria</taxon>
        <taxon>Pseudomonadati</taxon>
        <taxon>Pseudomonadota</taxon>
        <taxon>Alphaproteobacteria</taxon>
        <taxon>Rhodobacterales</taxon>
        <taxon>Roseobacteraceae</taxon>
        <taxon>Tranquillimonas</taxon>
    </lineage>
</organism>
<dbReference type="AlphaFoldDB" id="A0A1H9RE26"/>
<evidence type="ECO:0000313" key="1">
    <source>
        <dbReference type="EMBL" id="SER71020.1"/>
    </source>
</evidence>
<accession>A0A1H9RE26</accession>
<protein>
    <submittedName>
        <fullName evidence="1">Uncharacterized protein</fullName>
    </submittedName>
</protein>
<dbReference type="STRING" id="641238.SAMN04490244_102236"/>
<dbReference type="Proteomes" id="UP000198885">
    <property type="component" value="Unassembled WGS sequence"/>
</dbReference>
<gene>
    <name evidence="1" type="ORF">SAMN04490244_102236</name>
</gene>
<reference evidence="1 2" key="1">
    <citation type="submission" date="2016-10" db="EMBL/GenBank/DDBJ databases">
        <authorList>
            <person name="de Groot N.N."/>
        </authorList>
    </citation>
    <scope>NUCLEOTIDE SEQUENCE [LARGE SCALE GENOMIC DNA]</scope>
    <source>
        <strain evidence="1 2">DSM 23042</strain>
    </source>
</reference>
<evidence type="ECO:0000313" key="2">
    <source>
        <dbReference type="Proteomes" id="UP000198885"/>
    </source>
</evidence>
<dbReference type="RefSeq" id="WP_177190373.1">
    <property type="nucleotide sequence ID" value="NZ_CBDDGO010000004.1"/>
</dbReference>
<sequence length="56" mass="6286">MSDLMAKARANRTRALATRAARQEGRVESLNDRNIFAGKWTESAMVFTSERARKAS</sequence>
<dbReference type="EMBL" id="FOGU01000002">
    <property type="protein sequence ID" value="SER71020.1"/>
    <property type="molecule type" value="Genomic_DNA"/>
</dbReference>
<name>A0A1H9RE26_9RHOB</name>
<proteinExistence type="predicted"/>